<sequence>MSEHFGEQRFAHQINTRVSLLQWKNVIWHQLNKSVHQKPKRVEILFLVVEAELKLIAFVHIVKNTRVEKVELKTQWNCLIKAHKIQKIEQLGRFVCLLAHALIYGQQGTLKFGHWIGLATKRKCVHIVSVGGGRGAEHAVAIFVCFTFDN</sequence>
<comment type="caution">
    <text evidence="1">The sequence shown here is derived from an EMBL/GenBank/DDBJ whole genome shotgun (WGS) entry which is preliminary data.</text>
</comment>
<gene>
    <name evidence="1" type="ORF">BpHYR1_016069</name>
</gene>
<accession>A0A3M7SAB2</accession>
<protein>
    <submittedName>
        <fullName evidence="1">Uncharacterized protein</fullName>
    </submittedName>
</protein>
<evidence type="ECO:0000313" key="2">
    <source>
        <dbReference type="Proteomes" id="UP000276133"/>
    </source>
</evidence>
<proteinExistence type="predicted"/>
<dbReference type="Proteomes" id="UP000276133">
    <property type="component" value="Unassembled WGS sequence"/>
</dbReference>
<dbReference type="AlphaFoldDB" id="A0A3M7SAB2"/>
<organism evidence="1 2">
    <name type="scientific">Brachionus plicatilis</name>
    <name type="common">Marine rotifer</name>
    <name type="synonym">Brachionus muelleri</name>
    <dbReference type="NCBI Taxonomy" id="10195"/>
    <lineage>
        <taxon>Eukaryota</taxon>
        <taxon>Metazoa</taxon>
        <taxon>Spiralia</taxon>
        <taxon>Gnathifera</taxon>
        <taxon>Rotifera</taxon>
        <taxon>Eurotatoria</taxon>
        <taxon>Monogononta</taxon>
        <taxon>Pseudotrocha</taxon>
        <taxon>Ploima</taxon>
        <taxon>Brachionidae</taxon>
        <taxon>Brachionus</taxon>
    </lineage>
</organism>
<dbReference type="EMBL" id="REGN01001790">
    <property type="protein sequence ID" value="RNA32508.1"/>
    <property type="molecule type" value="Genomic_DNA"/>
</dbReference>
<keyword evidence="2" id="KW-1185">Reference proteome</keyword>
<reference evidence="1 2" key="1">
    <citation type="journal article" date="2018" name="Sci. Rep.">
        <title>Genomic signatures of local adaptation to the degree of environmental predictability in rotifers.</title>
        <authorList>
            <person name="Franch-Gras L."/>
            <person name="Hahn C."/>
            <person name="Garcia-Roger E.M."/>
            <person name="Carmona M.J."/>
            <person name="Serra M."/>
            <person name="Gomez A."/>
        </authorList>
    </citation>
    <scope>NUCLEOTIDE SEQUENCE [LARGE SCALE GENOMIC DNA]</scope>
    <source>
        <strain evidence="1">HYR1</strain>
    </source>
</reference>
<name>A0A3M7SAB2_BRAPC</name>
<evidence type="ECO:0000313" key="1">
    <source>
        <dbReference type="EMBL" id="RNA32508.1"/>
    </source>
</evidence>